<reference evidence="2 3" key="1">
    <citation type="submission" date="2024-04" db="EMBL/GenBank/DDBJ databases">
        <authorList>
            <person name="Abashina T."/>
            <person name="Shaikin A."/>
        </authorList>
    </citation>
    <scope>NUCLEOTIDE SEQUENCE [LARGE SCALE GENOMIC DNA]</scope>
    <source>
        <strain evidence="2 3">AAFK</strain>
    </source>
</reference>
<protein>
    <submittedName>
        <fullName evidence="2">Cyclic nucleotide-binding domain-containing protein</fullName>
    </submittedName>
</protein>
<name>A0ABU9D8Z4_9PROT</name>
<dbReference type="Pfam" id="PF00027">
    <property type="entry name" value="cNMP_binding"/>
    <property type="match status" value="1"/>
</dbReference>
<dbReference type="SUPFAM" id="SSF51206">
    <property type="entry name" value="cAMP-binding domain-like"/>
    <property type="match status" value="1"/>
</dbReference>
<dbReference type="PROSITE" id="PS50042">
    <property type="entry name" value="CNMP_BINDING_3"/>
    <property type="match status" value="1"/>
</dbReference>
<dbReference type="CDD" id="cd00038">
    <property type="entry name" value="CAP_ED"/>
    <property type="match status" value="1"/>
</dbReference>
<feature type="domain" description="Cyclic nucleotide-binding" evidence="1">
    <location>
        <begin position="18"/>
        <end position="121"/>
    </location>
</feature>
<dbReference type="PANTHER" id="PTHR24567">
    <property type="entry name" value="CRP FAMILY TRANSCRIPTIONAL REGULATORY PROTEIN"/>
    <property type="match status" value="1"/>
</dbReference>
<organism evidence="2 3">
    <name type="scientific">Thermithiobacillus plumbiphilus</name>
    <dbReference type="NCBI Taxonomy" id="1729899"/>
    <lineage>
        <taxon>Bacteria</taxon>
        <taxon>Pseudomonadati</taxon>
        <taxon>Pseudomonadota</taxon>
        <taxon>Acidithiobacillia</taxon>
        <taxon>Acidithiobacillales</taxon>
        <taxon>Thermithiobacillaceae</taxon>
        <taxon>Thermithiobacillus</taxon>
    </lineage>
</organism>
<dbReference type="InterPro" id="IPR050397">
    <property type="entry name" value="Env_Response_Regulators"/>
</dbReference>
<dbReference type="RefSeq" id="WP_341371047.1">
    <property type="nucleotide sequence ID" value="NZ_JBBPCO010000008.1"/>
</dbReference>
<comment type="caution">
    <text evidence="2">The sequence shown here is derived from an EMBL/GenBank/DDBJ whole genome shotgun (WGS) entry which is preliminary data.</text>
</comment>
<evidence type="ECO:0000313" key="3">
    <source>
        <dbReference type="Proteomes" id="UP001446205"/>
    </source>
</evidence>
<gene>
    <name evidence="2" type="ORF">WOB96_09435</name>
</gene>
<dbReference type="Proteomes" id="UP001446205">
    <property type="component" value="Unassembled WGS sequence"/>
</dbReference>
<dbReference type="EMBL" id="JBBPCO010000008">
    <property type="protein sequence ID" value="MEK8089989.1"/>
    <property type="molecule type" value="Genomic_DNA"/>
</dbReference>
<dbReference type="SMART" id="SM00100">
    <property type="entry name" value="cNMP"/>
    <property type="match status" value="1"/>
</dbReference>
<accession>A0ABU9D8Z4</accession>
<dbReference type="InterPro" id="IPR014710">
    <property type="entry name" value="RmlC-like_jellyroll"/>
</dbReference>
<proteinExistence type="predicted"/>
<dbReference type="Gene3D" id="2.60.120.10">
    <property type="entry name" value="Jelly Rolls"/>
    <property type="match status" value="1"/>
</dbReference>
<dbReference type="InterPro" id="IPR018490">
    <property type="entry name" value="cNMP-bd_dom_sf"/>
</dbReference>
<evidence type="ECO:0000259" key="1">
    <source>
        <dbReference type="PROSITE" id="PS50042"/>
    </source>
</evidence>
<dbReference type="PANTHER" id="PTHR24567:SF74">
    <property type="entry name" value="HTH-TYPE TRANSCRIPTIONAL REGULATOR ARCR"/>
    <property type="match status" value="1"/>
</dbReference>
<sequence>MLSAKTADLSQFLKHQHLCQSLTMQEIDTLLQYVEHQGFTKNEVIADIGALGETLYFVVKGEVALIYDSPDGEQKEVGRMVEGELMGEMSFFDRQPRSARLVSKSDETEVLALTRAHYKRLRVEHSYIAVNLLEHAIVSLDHLFRRLSKDYADCSTYLFGLKK</sequence>
<keyword evidence="3" id="KW-1185">Reference proteome</keyword>
<evidence type="ECO:0000313" key="2">
    <source>
        <dbReference type="EMBL" id="MEK8089989.1"/>
    </source>
</evidence>
<dbReference type="InterPro" id="IPR000595">
    <property type="entry name" value="cNMP-bd_dom"/>
</dbReference>